<gene>
    <name evidence="5" type="primary">FGENESH: predicted gene_5.430</name>
    <name evidence="5" type="ORF">BN2166_0028850</name>
</gene>
<dbReference type="FunFam" id="2.40.50.140:FF:000099">
    <property type="entry name" value="Ribosomal protein S12, mitochondrial"/>
    <property type="match status" value="1"/>
</dbReference>
<evidence type="ECO:0000313" key="6">
    <source>
        <dbReference type="Proteomes" id="UP000199069"/>
    </source>
</evidence>
<dbReference type="GO" id="GO:0003735">
    <property type="term" value="F:structural constituent of ribosome"/>
    <property type="evidence" value="ECO:0007669"/>
    <property type="project" value="InterPro"/>
</dbReference>
<keyword evidence="3" id="KW-0687">Ribonucleoprotein</keyword>
<dbReference type="CDD" id="cd03368">
    <property type="entry name" value="Ribosomal_S12"/>
    <property type="match status" value="1"/>
</dbReference>
<accession>A0A0K3CB94</accession>
<dbReference type="Pfam" id="PF14226">
    <property type="entry name" value="DIOX_N"/>
    <property type="match status" value="1"/>
</dbReference>
<dbReference type="SUPFAM" id="SSF50249">
    <property type="entry name" value="Nucleic acid-binding proteins"/>
    <property type="match status" value="1"/>
</dbReference>
<dbReference type="InterPro" id="IPR044861">
    <property type="entry name" value="IPNS-like_FE2OG_OXY"/>
</dbReference>
<dbReference type="InterPro" id="IPR027443">
    <property type="entry name" value="IPNS-like_sf"/>
</dbReference>
<evidence type="ECO:0000256" key="1">
    <source>
        <dbReference type="ARBA" id="ARBA00005657"/>
    </source>
</evidence>
<dbReference type="PRINTS" id="PR01034">
    <property type="entry name" value="RIBOSOMALS12"/>
</dbReference>
<organism evidence="5 6">
    <name type="scientific">Rhodotorula toruloides</name>
    <name type="common">Yeast</name>
    <name type="synonym">Rhodosporidium toruloides</name>
    <dbReference type="NCBI Taxonomy" id="5286"/>
    <lineage>
        <taxon>Eukaryota</taxon>
        <taxon>Fungi</taxon>
        <taxon>Dikarya</taxon>
        <taxon>Basidiomycota</taxon>
        <taxon>Pucciniomycotina</taxon>
        <taxon>Microbotryomycetes</taxon>
        <taxon>Sporidiobolales</taxon>
        <taxon>Sporidiobolaceae</taxon>
        <taxon>Rhodotorula</taxon>
    </lineage>
</organism>
<dbReference type="Gene3D" id="2.60.120.330">
    <property type="entry name" value="B-lactam Antibiotic, Isopenicillin N Synthase, Chain"/>
    <property type="match status" value="1"/>
</dbReference>
<dbReference type="PROSITE" id="PS00055">
    <property type="entry name" value="RIBOSOMAL_S12"/>
    <property type="match status" value="1"/>
</dbReference>
<evidence type="ECO:0000256" key="3">
    <source>
        <dbReference type="ARBA" id="ARBA00023274"/>
    </source>
</evidence>
<dbReference type="Pfam" id="PF03171">
    <property type="entry name" value="2OG-FeII_Oxy"/>
    <property type="match status" value="1"/>
</dbReference>
<keyword evidence="2" id="KW-0689">Ribosomal protein</keyword>
<evidence type="ECO:0000313" key="5">
    <source>
        <dbReference type="EMBL" id="CTR07024.1"/>
    </source>
</evidence>
<feature type="domain" description="Fe2OG dioxygenase" evidence="4">
    <location>
        <begin position="428"/>
        <end position="530"/>
    </location>
</feature>
<dbReference type="STRING" id="5286.A0A0K3CB94"/>
<dbReference type="SUPFAM" id="SSF51197">
    <property type="entry name" value="Clavaminate synthase-like"/>
    <property type="match status" value="1"/>
</dbReference>
<dbReference type="Proteomes" id="UP000199069">
    <property type="component" value="Unassembled WGS sequence"/>
</dbReference>
<dbReference type="InterPro" id="IPR012340">
    <property type="entry name" value="NA-bd_OB-fold"/>
</dbReference>
<dbReference type="EMBL" id="CWKI01000005">
    <property type="protein sequence ID" value="CTR07024.1"/>
    <property type="molecule type" value="Genomic_DNA"/>
</dbReference>
<dbReference type="PANTHER" id="PTHR11652">
    <property type="entry name" value="30S RIBOSOMAL PROTEIN S12 FAMILY MEMBER"/>
    <property type="match status" value="1"/>
</dbReference>
<dbReference type="Gene3D" id="2.40.50.140">
    <property type="entry name" value="Nucleic acid-binding proteins"/>
    <property type="match status" value="1"/>
</dbReference>
<evidence type="ECO:0000256" key="2">
    <source>
        <dbReference type="ARBA" id="ARBA00022980"/>
    </source>
</evidence>
<comment type="similarity">
    <text evidence="1">Belongs to the universal ribosomal protein uS12 family.</text>
</comment>
<dbReference type="InterPro" id="IPR026992">
    <property type="entry name" value="DIOX_N"/>
</dbReference>
<dbReference type="PROSITE" id="PS51471">
    <property type="entry name" value="FE2OG_OXY"/>
    <property type="match status" value="1"/>
</dbReference>
<dbReference type="NCBIfam" id="TIGR00981">
    <property type="entry name" value="rpsL_bact"/>
    <property type="match status" value="1"/>
</dbReference>
<dbReference type="InterPro" id="IPR005679">
    <property type="entry name" value="Ribosomal_uS12_bac"/>
</dbReference>
<dbReference type="GO" id="GO:0006412">
    <property type="term" value="P:translation"/>
    <property type="evidence" value="ECO:0007669"/>
    <property type="project" value="InterPro"/>
</dbReference>
<protein>
    <submittedName>
        <fullName evidence="5">BY PROTMAP: gi|342320993|gb|EGU12931.1| Shy11 [Rhodotorula glutinis ATCC 204091]</fullName>
    </submittedName>
</protein>
<dbReference type="Pfam" id="PF00164">
    <property type="entry name" value="Ribosom_S12_S23"/>
    <property type="match status" value="1"/>
</dbReference>
<sequence>MFSLAASFARLTIAARPALARPSLRSAVAASSSSPLASTSRVQLQHAFSTSRPAQATLNQVTRGCRKPKKRGVKTPALQGCYQKKGVCSKVYTVKPKKPNSAVRKVAKVKLSTGRSIIAYIPGEGHNLQEHSVVLIRGGRTQDLPGAKYKIVRGAQDLSGVVGRASSRSKYGGAQEAEEVDPPHPAIHPLCLRSDPFPPPSTQGGATMLLVLRRFTRLLWSRYSAAVPLTHCAQLNSASSSPSPSIARMSLPILSYATARTDPSAFIQQLQHALLTTGFFYLSDIDSVLPEWKSAWDDAFSASASFFAQPVEVKQEIGMIKSRHFRGYSAYGVEVTQGKRDLREQIDFGPEMADAARPRSDDEPLELSLYGPNQYPASTPALEPAIQRWRDLNDSIARDLVSLLAQSLTPDPERIVDIFIPSSAADYPAYSRMKVVQYPPIKPGEEGAGVGSHKDGGGITLLAQDQTGGLQVQTWEGEWIGVEPVPYALVINVGQVIERMSSGLYAATTHRVLATTGPSPRLSIPFFYSPKLTSTLHRLSLTEIHPSLLALAAQTEGKEKVSDVKKGDLHEEVFGRAAWRGITRSHVDVWERWYGRERDPVGGPERV</sequence>
<name>A0A0K3CB94_RHOTO</name>
<reference evidence="5 6" key="1">
    <citation type="submission" date="2015-07" db="EMBL/GenBank/DDBJ databases">
        <authorList>
            <person name="Cajimat M.N.B."/>
            <person name="Milazzo M.L."/>
            <person name="Fulhorst C.F."/>
        </authorList>
    </citation>
    <scope>NUCLEOTIDE SEQUENCE [LARGE SCALE GENOMIC DNA]</scope>
    <source>
        <strain evidence="5">Single colony</strain>
    </source>
</reference>
<keyword evidence="6" id="KW-1185">Reference proteome</keyword>
<dbReference type="InterPro" id="IPR006032">
    <property type="entry name" value="Ribosomal_uS12"/>
</dbReference>
<dbReference type="GO" id="GO:0015935">
    <property type="term" value="C:small ribosomal subunit"/>
    <property type="evidence" value="ECO:0007669"/>
    <property type="project" value="InterPro"/>
</dbReference>
<proteinExistence type="inferred from homology"/>
<dbReference type="InterPro" id="IPR005123">
    <property type="entry name" value="Oxoglu/Fe-dep_dioxygenase_dom"/>
</dbReference>
<evidence type="ECO:0000259" key="4">
    <source>
        <dbReference type="PROSITE" id="PS51471"/>
    </source>
</evidence>
<dbReference type="AlphaFoldDB" id="A0A0K3CB94"/>